<gene>
    <name evidence="1" type="ORF">TNCV_4828601</name>
</gene>
<organism evidence="1 2">
    <name type="scientific">Trichonephila clavipes</name>
    <name type="common">Golden silk orbweaver</name>
    <name type="synonym">Nephila clavipes</name>
    <dbReference type="NCBI Taxonomy" id="2585209"/>
    <lineage>
        <taxon>Eukaryota</taxon>
        <taxon>Metazoa</taxon>
        <taxon>Ecdysozoa</taxon>
        <taxon>Arthropoda</taxon>
        <taxon>Chelicerata</taxon>
        <taxon>Arachnida</taxon>
        <taxon>Araneae</taxon>
        <taxon>Araneomorphae</taxon>
        <taxon>Entelegynae</taxon>
        <taxon>Araneoidea</taxon>
        <taxon>Nephilidae</taxon>
        <taxon>Trichonephila</taxon>
    </lineage>
</organism>
<evidence type="ECO:0000313" key="1">
    <source>
        <dbReference type="EMBL" id="GFY14657.1"/>
    </source>
</evidence>
<dbReference type="AlphaFoldDB" id="A0A8X6SJ32"/>
<keyword evidence="2" id="KW-1185">Reference proteome</keyword>
<dbReference type="Proteomes" id="UP000887159">
    <property type="component" value="Unassembled WGS sequence"/>
</dbReference>
<proteinExistence type="predicted"/>
<accession>A0A8X6SJ32</accession>
<name>A0A8X6SJ32_TRICX</name>
<reference evidence="1" key="1">
    <citation type="submission" date="2020-08" db="EMBL/GenBank/DDBJ databases">
        <title>Multicomponent nature underlies the extraordinary mechanical properties of spider dragline silk.</title>
        <authorList>
            <person name="Kono N."/>
            <person name="Nakamura H."/>
            <person name="Mori M."/>
            <person name="Yoshida Y."/>
            <person name="Ohtoshi R."/>
            <person name="Malay A.D."/>
            <person name="Moran D.A.P."/>
            <person name="Tomita M."/>
            <person name="Numata K."/>
            <person name="Arakawa K."/>
        </authorList>
    </citation>
    <scope>NUCLEOTIDE SEQUENCE</scope>
</reference>
<sequence>MFPASPRNPGAVVFRAGLSCLSVINACSGYSGIISSTVCFTRLCIVSYTLDESSSGALVSTLQLDGFLVLFM</sequence>
<protein>
    <submittedName>
        <fullName evidence="1">Uncharacterized protein</fullName>
    </submittedName>
</protein>
<dbReference type="EMBL" id="BMAU01021330">
    <property type="protein sequence ID" value="GFY14657.1"/>
    <property type="molecule type" value="Genomic_DNA"/>
</dbReference>
<evidence type="ECO:0000313" key="2">
    <source>
        <dbReference type="Proteomes" id="UP000887159"/>
    </source>
</evidence>
<comment type="caution">
    <text evidence="1">The sequence shown here is derived from an EMBL/GenBank/DDBJ whole genome shotgun (WGS) entry which is preliminary data.</text>
</comment>